<dbReference type="eggNOG" id="ENOG5033H62">
    <property type="taxonomic scope" value="Bacteria"/>
</dbReference>
<accession>K9VXZ2</accession>
<evidence type="ECO:0000313" key="3">
    <source>
        <dbReference type="Proteomes" id="UP000010472"/>
    </source>
</evidence>
<dbReference type="Proteomes" id="UP000010472">
    <property type="component" value="Chromosome"/>
</dbReference>
<dbReference type="InterPro" id="IPR006311">
    <property type="entry name" value="TAT_signal"/>
</dbReference>
<dbReference type="OrthoDB" id="583691at2"/>
<dbReference type="AlphaFoldDB" id="K9VXZ2"/>
<name>K9VXZ2_9CYAN</name>
<dbReference type="RefSeq" id="WP_015202535.1">
    <property type="nucleotide sequence ID" value="NC_019753.1"/>
</dbReference>
<organism evidence="2 3">
    <name type="scientific">Crinalium epipsammum PCC 9333</name>
    <dbReference type="NCBI Taxonomy" id="1173022"/>
    <lineage>
        <taxon>Bacteria</taxon>
        <taxon>Bacillati</taxon>
        <taxon>Cyanobacteriota</taxon>
        <taxon>Cyanophyceae</taxon>
        <taxon>Gomontiellales</taxon>
        <taxon>Gomontiellaceae</taxon>
        <taxon>Crinalium</taxon>
    </lineage>
</organism>
<protein>
    <submittedName>
        <fullName evidence="2">Uncharacterized protein</fullName>
    </submittedName>
</protein>
<evidence type="ECO:0000256" key="1">
    <source>
        <dbReference type="SAM" id="SignalP"/>
    </source>
</evidence>
<sequence>MSFQSIRRAVIASGLVIGAAAAFSPAAFADTVNLSGTVTSTLALTTSPTAGPNSAANLPLNSATEQIVRIADLAVSTNNNTGYTLTVSSGSLTKSGGADIPFQVVVTDDGTAAASGDFTVASGTAYTYSTASANAAGSNGKDLSMKFTPDALQDPGNYTASVSVTVVDK</sequence>
<dbReference type="HOGENOM" id="CLU_1607799_0_0_3"/>
<evidence type="ECO:0000313" key="2">
    <source>
        <dbReference type="EMBL" id="AFZ12414.1"/>
    </source>
</evidence>
<gene>
    <name evidence="2" type="ORF">Cri9333_1522</name>
</gene>
<dbReference type="KEGG" id="cep:Cri9333_1522"/>
<dbReference type="PROSITE" id="PS51318">
    <property type="entry name" value="TAT"/>
    <property type="match status" value="1"/>
</dbReference>
<proteinExistence type="predicted"/>
<feature type="chain" id="PRO_5003937728" evidence="1">
    <location>
        <begin position="30"/>
        <end position="169"/>
    </location>
</feature>
<keyword evidence="3" id="KW-1185">Reference proteome</keyword>
<feature type="signal peptide" evidence="1">
    <location>
        <begin position="1"/>
        <end position="29"/>
    </location>
</feature>
<dbReference type="EMBL" id="CP003620">
    <property type="protein sequence ID" value="AFZ12414.1"/>
    <property type="molecule type" value="Genomic_DNA"/>
</dbReference>
<reference evidence="2 3" key="1">
    <citation type="submission" date="2012-06" db="EMBL/GenBank/DDBJ databases">
        <title>Finished chromosome of genome of Crinalium epipsammum PCC 9333.</title>
        <authorList>
            <consortium name="US DOE Joint Genome Institute"/>
            <person name="Gugger M."/>
            <person name="Coursin T."/>
            <person name="Rippka R."/>
            <person name="Tandeau De Marsac N."/>
            <person name="Huntemann M."/>
            <person name="Wei C.-L."/>
            <person name="Han J."/>
            <person name="Detter J.C."/>
            <person name="Han C."/>
            <person name="Tapia R."/>
            <person name="Davenport K."/>
            <person name="Daligault H."/>
            <person name="Erkkila T."/>
            <person name="Gu W."/>
            <person name="Munk A.C.C."/>
            <person name="Teshima H."/>
            <person name="Xu Y."/>
            <person name="Chain P."/>
            <person name="Chen A."/>
            <person name="Krypides N."/>
            <person name="Mavromatis K."/>
            <person name="Markowitz V."/>
            <person name="Szeto E."/>
            <person name="Ivanova N."/>
            <person name="Mikhailova N."/>
            <person name="Ovchinnikova G."/>
            <person name="Pagani I."/>
            <person name="Pati A."/>
            <person name="Goodwin L."/>
            <person name="Peters L."/>
            <person name="Pitluck S."/>
            <person name="Woyke T."/>
            <person name="Kerfeld C."/>
        </authorList>
    </citation>
    <scope>NUCLEOTIDE SEQUENCE [LARGE SCALE GENOMIC DNA]</scope>
    <source>
        <strain evidence="2 3">PCC 9333</strain>
    </source>
</reference>
<keyword evidence="1" id="KW-0732">Signal</keyword>